<dbReference type="Proteomes" id="UP000051952">
    <property type="component" value="Unassembled WGS sequence"/>
</dbReference>
<keyword evidence="4" id="KW-1185">Reference proteome</keyword>
<feature type="non-terminal residue" evidence="3">
    <location>
        <position position="473"/>
    </location>
</feature>
<dbReference type="SMART" id="SM00368">
    <property type="entry name" value="LRR_RI"/>
    <property type="match status" value="2"/>
</dbReference>
<dbReference type="AlphaFoldDB" id="A0A0S4JIQ6"/>
<keyword evidence="1" id="KW-0175">Coiled coil</keyword>
<evidence type="ECO:0000256" key="1">
    <source>
        <dbReference type="SAM" id="Coils"/>
    </source>
</evidence>
<dbReference type="EMBL" id="CYKH01001679">
    <property type="protein sequence ID" value="CUG88882.1"/>
    <property type="molecule type" value="Genomic_DNA"/>
</dbReference>
<dbReference type="Gene3D" id="3.80.10.10">
    <property type="entry name" value="Ribonuclease Inhibitor"/>
    <property type="match status" value="1"/>
</dbReference>
<evidence type="ECO:0000313" key="4">
    <source>
        <dbReference type="Proteomes" id="UP000051952"/>
    </source>
</evidence>
<proteinExistence type="predicted"/>
<dbReference type="VEuPathDB" id="TriTrypDB:BSAL_17755"/>
<evidence type="ECO:0008006" key="5">
    <source>
        <dbReference type="Google" id="ProtNLM"/>
    </source>
</evidence>
<name>A0A0S4JIQ6_BODSA</name>
<sequence length="473" mass="54028">MHRQRVTMGEKSQWKWLQKMHDALRTTHTNAILAILDEHHAAVVSFNELSFAAHAAVLKNGEEQLIAQEERQREVMEKREDDHRDVARSAQRSLRWNVVTLQQHHAAVAASLDLRMHRQRVTMGEKSQWKWLLKMHDALRTTHTNAILAILDEHHAAVVSFNELSFAAHAAVLKNGEEQLIAQEERQREVMEKREDDHRDVARSAQRSLRWNVVTLQQHHAAVAASLEGERGNASNRHQFGDDEGSERELVEAKEKKVRMELVSIFNDLTRQHFSNERSHKVAHEELYDQCSSSLLQFLKSLHQDHPADLADKAPYMLTNDGTCTMLDFSSFHRNGNRCSDDTIDTIASLMRHTKHVEHIIIRNNVMSEFGGRLTKRGIITLTTLFHQLTRVDLRNCKIGDEEAKILFRAVENHPDPVLEVLALDDNLITSDGCRQLLTTLRAPNSPLVDVTVTGNEGIPKGMMSVVAFYCQL</sequence>
<evidence type="ECO:0000256" key="2">
    <source>
        <dbReference type="SAM" id="MobiDB-lite"/>
    </source>
</evidence>
<feature type="coiled-coil region" evidence="1">
    <location>
        <begin position="173"/>
        <end position="201"/>
    </location>
</feature>
<evidence type="ECO:0000313" key="3">
    <source>
        <dbReference type="EMBL" id="CUG88882.1"/>
    </source>
</evidence>
<accession>A0A0S4JIQ6</accession>
<organism evidence="3 4">
    <name type="scientific">Bodo saltans</name>
    <name type="common">Flagellated protozoan</name>
    <dbReference type="NCBI Taxonomy" id="75058"/>
    <lineage>
        <taxon>Eukaryota</taxon>
        <taxon>Discoba</taxon>
        <taxon>Euglenozoa</taxon>
        <taxon>Kinetoplastea</taxon>
        <taxon>Metakinetoplastina</taxon>
        <taxon>Eubodonida</taxon>
        <taxon>Bodonidae</taxon>
        <taxon>Bodo</taxon>
    </lineage>
</organism>
<feature type="region of interest" description="Disordered" evidence="2">
    <location>
        <begin position="227"/>
        <end position="248"/>
    </location>
</feature>
<protein>
    <recommendedName>
        <fullName evidence="5">Leucine-rich repeat protein</fullName>
    </recommendedName>
</protein>
<gene>
    <name evidence="3" type="ORF">BSAL_17755</name>
</gene>
<reference evidence="4" key="1">
    <citation type="submission" date="2015-09" db="EMBL/GenBank/DDBJ databases">
        <authorList>
            <consortium name="Pathogen Informatics"/>
        </authorList>
    </citation>
    <scope>NUCLEOTIDE SEQUENCE [LARGE SCALE GENOMIC DNA]</scope>
    <source>
        <strain evidence="4">Lake Konstanz</strain>
    </source>
</reference>
<dbReference type="SUPFAM" id="SSF52047">
    <property type="entry name" value="RNI-like"/>
    <property type="match status" value="1"/>
</dbReference>
<feature type="coiled-coil region" evidence="1">
    <location>
        <begin position="58"/>
        <end position="86"/>
    </location>
</feature>
<dbReference type="InterPro" id="IPR032675">
    <property type="entry name" value="LRR_dom_sf"/>
</dbReference>